<accession>A0AAF5DEW8</accession>
<dbReference type="InterPro" id="IPR037151">
    <property type="entry name" value="AlkB-like_sf"/>
</dbReference>
<proteinExistence type="predicted"/>
<organism evidence="4 5">
    <name type="scientific">Strongyloides stercoralis</name>
    <name type="common">Threadworm</name>
    <dbReference type="NCBI Taxonomy" id="6248"/>
    <lineage>
        <taxon>Eukaryota</taxon>
        <taxon>Metazoa</taxon>
        <taxon>Ecdysozoa</taxon>
        <taxon>Nematoda</taxon>
        <taxon>Chromadorea</taxon>
        <taxon>Rhabditida</taxon>
        <taxon>Tylenchina</taxon>
        <taxon>Panagrolaimomorpha</taxon>
        <taxon>Strongyloidoidea</taxon>
        <taxon>Strongyloididae</taxon>
        <taxon>Strongyloides</taxon>
    </lineage>
</organism>
<dbReference type="PROSITE" id="PS50077">
    <property type="entry name" value="HEAT_REPEAT"/>
    <property type="match status" value="1"/>
</dbReference>
<comment type="cofactor">
    <cofactor evidence="1">
        <name>Fe(2+)</name>
        <dbReference type="ChEBI" id="CHEBI:29033"/>
    </cofactor>
</comment>
<dbReference type="GO" id="GO:0032451">
    <property type="term" value="F:demethylase activity"/>
    <property type="evidence" value="ECO:0007669"/>
    <property type="project" value="TreeGrafter"/>
</dbReference>
<reference evidence="5" key="1">
    <citation type="submission" date="2024-02" db="UniProtKB">
        <authorList>
            <consortium name="WormBaseParasite"/>
        </authorList>
    </citation>
    <scope>IDENTIFICATION</scope>
</reference>
<name>A0AAF5DEW8_STRER</name>
<dbReference type="PANTHER" id="PTHR12463">
    <property type="entry name" value="OXYGENASE-RELATED"/>
    <property type="match status" value="1"/>
</dbReference>
<dbReference type="InterPro" id="IPR032857">
    <property type="entry name" value="ALKBH4"/>
</dbReference>
<dbReference type="SUPFAM" id="SSF51197">
    <property type="entry name" value="Clavaminate synthase-like"/>
    <property type="match status" value="1"/>
</dbReference>
<dbReference type="InterPro" id="IPR024986">
    <property type="entry name" value="Nipped-B_C"/>
</dbReference>
<dbReference type="PANTHER" id="PTHR12463:SF0">
    <property type="entry name" value="ALPHA-KETOGLUTARATE-DEPENDENT DIOXYGENASE ALKB HOMOLOG 4"/>
    <property type="match status" value="1"/>
</dbReference>
<keyword evidence="4" id="KW-1185">Reference proteome</keyword>
<dbReference type="InterPro" id="IPR011989">
    <property type="entry name" value="ARM-like"/>
</dbReference>
<dbReference type="SUPFAM" id="SSF48371">
    <property type="entry name" value="ARM repeat"/>
    <property type="match status" value="1"/>
</dbReference>
<protein>
    <submittedName>
        <fullName evidence="5">Fe2OG dioxygenase domain-containing protein</fullName>
    </submittedName>
</protein>
<dbReference type="AlphaFoldDB" id="A0AAF5DEW8"/>
<evidence type="ECO:0000256" key="2">
    <source>
        <dbReference type="PROSITE-ProRule" id="PRU00103"/>
    </source>
</evidence>
<feature type="domain" description="Sister chromatid cohesion C-terminal" evidence="3">
    <location>
        <begin position="1333"/>
        <end position="1501"/>
    </location>
</feature>
<feature type="repeat" description="HEAT" evidence="2">
    <location>
        <begin position="925"/>
        <end position="962"/>
    </location>
</feature>
<dbReference type="WBParaSite" id="TCONS_00010561.p1">
    <property type="protein sequence ID" value="TCONS_00010561.p1"/>
    <property type="gene ID" value="XLOC_003837"/>
</dbReference>
<evidence type="ECO:0000313" key="4">
    <source>
        <dbReference type="Proteomes" id="UP000035681"/>
    </source>
</evidence>
<sequence length="1636" mass="192175">VPEYIEEGTVKCGCKGVRFCRFCKDSERIKKLTFEVDPFKNHTIYVFSEVHKKAFLSELSHDASREEIIDETKKLDSLSFESLRDKKYIDINGLLLFKDFITENEEEFLVNRIDKKEWKLSQSGRRKQDYGPQVAFKYQKVKIHRFVGMPDYSDLILQRMKDVSESDLGCYQPFELCNLEYDESRLSSIDMHKDDTWIWGNRLITLNLINGSIMTLEHPQEKKLCFVSMPRRSLLCMFDDSRYIWSHAIFPKHITGRRIALTMREPATAFLEGVDDESMDVDYEDKENDDTMENLKADVNKEIKMTEPAWSSLVLSETEALNDIQNIIMNWEQFNEGNSVVWTVESKLNHTILNNLNQEFNILYCFKKISKIPHSYLEFIMNTISYFPLDVYSYFDLLNFDVDFENKILYCSRFIDISTIGLQIITSRVGLKLNNEEFLETVFDCFVKLVYKVDEYCRNCEKINLKEVNFLKGKLFTIFEMYGSFFKHAKGYVGFASKVLNELAYMFLNVFEESFKLPINKCLTTIFRNSEDQCQILTELILNSTVSTQFESETTKEEGSDFTILLLNLIQSVFYSENDGGDNEYDFDDNIESAVNALLMKFWRSEKLIDIIISTFLIKMKQKNIEKIERLSMLKFVRELIKLLFKPEWPASERFLIALSNKLSFNFLHSDNDIVVRCMCIEISSELCKMIVKENLYDLNKFRSIFSEKLDEIRSRQYESLSLVKKKVLKPLKTAPLQYCLFSSVVTDYLNKSVNNESVYNFKISKCYHIAQCLNFINKEHSSTVDNDESNEKMKNKMKKMIGSMNKFFIWNLKNLFQYNEVEQYLGLTKSEVEIANKMMIVQREINDYVIVVSCLKKEIPLQLRITTTKCLASIFEVNYDLINMPLLVPFITLWALDLSAQSRAVHVDFLAKCISRRPDLMKKYFPVFYKRLNDQNISVRKAVISSLPILIPVMEDDLRYEVVKDVLLMPKEEQTILKEVVDFFKNRWFKEEYALEIPCEIFNEIKLVASYCNNDEKKAAFCQIVECVEDTDCILVQKIMKQFVKYFWNQISIYFEDDNGTKNETLSECFSALSLISKVLPDLFIDFIDLTIPYIQLFNNDELLKKNVLDLVEIICNTMCSLKIALNKTTMDSLEKLLCSLLLVKDYNLWDRSIKTLGKMDMISKKTTDKPIKYVTTCIECLNQNNAMKSDSNIRIMIYHFGLFMRYYHISFFKRCKYLEDIEHEEFVKQKLIALLFKFTKNRKDSLMIKAVVKSLTESLITYPNYFIESKILNFFKQYIDGSSENLFNCTVIVKALYEVIKNDDKVSGIQAEVDKNLKILNLEEDSLPFKIMNAYYNSILDIYFKIDSSTRVDCYKLISLNVSTGIINPHESIKYLVASLCDSKLIIENEVLSMVQGQNILLQYHCETTFRGFYLKIDKNKKIKKILKSSEVTSYFNIVYKFILKYKYYKRTFFNNIIEEISVISNNYDIIKKKMFIVDTIATFNYKETDSLKLIIEKCGSILDVNGSEHLKYISNILETDINFKESLKDPYTFNEVFRVLKSLDEENVLKLINYVMESYSYALLCELRSYLLKRYNIKDDDEGEIKLRGLNELDLPIINYKHIFNFQIPLLDGSLKTLSEYICYYYSAIYELN</sequence>
<dbReference type="GO" id="GO:0070988">
    <property type="term" value="P:demethylation"/>
    <property type="evidence" value="ECO:0007669"/>
    <property type="project" value="InterPro"/>
</dbReference>
<dbReference type="InterPro" id="IPR016024">
    <property type="entry name" value="ARM-type_fold"/>
</dbReference>
<dbReference type="Gene3D" id="1.25.10.10">
    <property type="entry name" value="Leucine-rich Repeat Variant"/>
    <property type="match status" value="1"/>
</dbReference>
<evidence type="ECO:0000259" key="3">
    <source>
        <dbReference type="Pfam" id="PF12830"/>
    </source>
</evidence>
<dbReference type="InterPro" id="IPR021133">
    <property type="entry name" value="HEAT_type_2"/>
</dbReference>
<dbReference type="Proteomes" id="UP000035681">
    <property type="component" value="Unplaced"/>
</dbReference>
<dbReference type="GO" id="GO:0016491">
    <property type="term" value="F:oxidoreductase activity"/>
    <property type="evidence" value="ECO:0007669"/>
    <property type="project" value="TreeGrafter"/>
</dbReference>
<dbReference type="Pfam" id="PF12830">
    <property type="entry name" value="Nipped-B_C"/>
    <property type="match status" value="1"/>
</dbReference>
<dbReference type="FunFam" id="2.60.120.590:FF:000019">
    <property type="entry name" value="DNA N6-methyl adenine demethylase"/>
    <property type="match status" value="1"/>
</dbReference>
<evidence type="ECO:0000313" key="5">
    <source>
        <dbReference type="WBParaSite" id="TCONS_00010561.p1"/>
    </source>
</evidence>
<evidence type="ECO:0000256" key="1">
    <source>
        <dbReference type="ARBA" id="ARBA00001954"/>
    </source>
</evidence>
<dbReference type="Gene3D" id="2.60.120.590">
    <property type="entry name" value="Alpha-ketoglutarate-dependent dioxygenase AlkB-like"/>
    <property type="match status" value="1"/>
</dbReference>